<dbReference type="PROSITE" id="PS51257">
    <property type="entry name" value="PROKAR_LIPOPROTEIN"/>
    <property type="match status" value="1"/>
</dbReference>
<dbReference type="EMBL" id="JAHHDY010000026">
    <property type="protein sequence ID" value="MBT3143710.1"/>
    <property type="molecule type" value="Genomic_DNA"/>
</dbReference>
<keyword evidence="1" id="KW-0732">Signal</keyword>
<evidence type="ECO:0000313" key="2">
    <source>
        <dbReference type="EMBL" id="MBT3143710.1"/>
    </source>
</evidence>
<dbReference type="RefSeq" id="WP_147232909.1">
    <property type="nucleotide sequence ID" value="NZ_JAHHDY010000026.1"/>
</dbReference>
<feature type="signal peptide" evidence="1">
    <location>
        <begin position="1"/>
        <end position="18"/>
    </location>
</feature>
<organism evidence="2 3">
    <name type="scientific">Falsiruegeria litorea</name>
    <dbReference type="NCBI Taxonomy" id="1280831"/>
    <lineage>
        <taxon>Bacteria</taxon>
        <taxon>Pseudomonadati</taxon>
        <taxon>Pseudomonadota</taxon>
        <taxon>Alphaproteobacteria</taxon>
        <taxon>Rhodobacterales</taxon>
        <taxon>Roseobacteraceae</taxon>
        <taxon>Falsiruegeria</taxon>
    </lineage>
</organism>
<evidence type="ECO:0000313" key="3">
    <source>
        <dbReference type="Proteomes" id="UP000763802"/>
    </source>
</evidence>
<evidence type="ECO:0008006" key="4">
    <source>
        <dbReference type="Google" id="ProtNLM"/>
    </source>
</evidence>
<keyword evidence="3" id="KW-1185">Reference proteome</keyword>
<dbReference type="Proteomes" id="UP000763802">
    <property type="component" value="Unassembled WGS sequence"/>
</dbReference>
<reference evidence="2 3" key="1">
    <citation type="submission" date="2021-05" db="EMBL/GenBank/DDBJ databases">
        <title>Draft genomes of marine bacteria isolated from model chitin particles.</title>
        <authorList>
            <person name="Datta M.S."/>
            <person name="Schwartzman J.A."/>
            <person name="Cordero O."/>
        </authorList>
    </citation>
    <scope>NUCLEOTIDE SEQUENCE [LARGE SCALE GENOMIC DNA]</scope>
    <source>
        <strain evidence="2 3">4E07</strain>
    </source>
</reference>
<evidence type="ECO:0000256" key="1">
    <source>
        <dbReference type="SAM" id="SignalP"/>
    </source>
</evidence>
<protein>
    <recommendedName>
        <fullName evidence="4">Lipoprotein</fullName>
    </recommendedName>
</protein>
<feature type="chain" id="PRO_5046386329" description="Lipoprotein" evidence="1">
    <location>
        <begin position="19"/>
        <end position="63"/>
    </location>
</feature>
<proteinExistence type="predicted"/>
<accession>A0ABS5X0Y3</accession>
<comment type="caution">
    <text evidence="2">The sequence shown here is derived from an EMBL/GenBank/DDBJ whole genome shotgun (WGS) entry which is preliminary data.</text>
</comment>
<sequence>MRHSHIVILFCAAFALSACDTGPNGYGTAPAGISQSNWDAKVAAERDARRQYYSGPRGGHSGR</sequence>
<name>A0ABS5X0Y3_9RHOB</name>
<gene>
    <name evidence="2" type="ORF">KL867_21860</name>
</gene>